<dbReference type="PANTHER" id="PTHR33492">
    <property type="entry name" value="OSJNBA0043A12.37 PROTEIN-RELATED"/>
    <property type="match status" value="1"/>
</dbReference>
<accession>A0A388JLR2</accession>
<comment type="caution">
    <text evidence="2">The sequence shown here is derived from an EMBL/GenBank/DDBJ whole genome shotgun (WGS) entry which is preliminary data.</text>
</comment>
<evidence type="ECO:0000313" key="2">
    <source>
        <dbReference type="EMBL" id="GBG58760.1"/>
    </source>
</evidence>
<name>A0A388JLR2_CHABU</name>
<keyword evidence="3" id="KW-1185">Reference proteome</keyword>
<dbReference type="Proteomes" id="UP000265515">
    <property type="component" value="Unassembled WGS sequence"/>
</dbReference>
<evidence type="ECO:0000313" key="3">
    <source>
        <dbReference type="Proteomes" id="UP000265515"/>
    </source>
</evidence>
<feature type="region of interest" description="Disordered" evidence="1">
    <location>
        <begin position="228"/>
        <end position="324"/>
    </location>
</feature>
<feature type="region of interest" description="Disordered" evidence="1">
    <location>
        <begin position="655"/>
        <end position="702"/>
    </location>
</feature>
<feature type="compositionally biased region" description="Gly residues" evidence="1">
    <location>
        <begin position="110"/>
        <end position="122"/>
    </location>
</feature>
<feature type="region of interest" description="Disordered" evidence="1">
    <location>
        <begin position="110"/>
        <end position="145"/>
    </location>
</feature>
<organism evidence="2 3">
    <name type="scientific">Chara braunii</name>
    <name type="common">Braun's stonewort</name>
    <dbReference type="NCBI Taxonomy" id="69332"/>
    <lineage>
        <taxon>Eukaryota</taxon>
        <taxon>Viridiplantae</taxon>
        <taxon>Streptophyta</taxon>
        <taxon>Charophyceae</taxon>
        <taxon>Charales</taxon>
        <taxon>Characeae</taxon>
        <taxon>Chara</taxon>
    </lineage>
</organism>
<dbReference type="EMBL" id="BFEA01000001">
    <property type="protein sequence ID" value="GBG58760.1"/>
    <property type="molecule type" value="Genomic_DNA"/>
</dbReference>
<gene>
    <name evidence="2" type="ORF">CBR_g160</name>
</gene>
<dbReference type="Gene3D" id="1.10.10.60">
    <property type="entry name" value="Homeodomain-like"/>
    <property type="match status" value="1"/>
</dbReference>
<feature type="compositionally biased region" description="Polar residues" evidence="1">
    <location>
        <begin position="296"/>
        <end position="307"/>
    </location>
</feature>
<dbReference type="Gramene" id="GBG58760">
    <property type="protein sequence ID" value="GBG58760"/>
    <property type="gene ID" value="CBR_g160"/>
</dbReference>
<reference evidence="2 3" key="1">
    <citation type="journal article" date="2018" name="Cell">
        <title>The Chara Genome: Secondary Complexity and Implications for Plant Terrestrialization.</title>
        <authorList>
            <person name="Nishiyama T."/>
            <person name="Sakayama H."/>
            <person name="Vries J.D."/>
            <person name="Buschmann H."/>
            <person name="Saint-Marcoux D."/>
            <person name="Ullrich K.K."/>
            <person name="Haas F.B."/>
            <person name="Vanderstraeten L."/>
            <person name="Becker D."/>
            <person name="Lang D."/>
            <person name="Vosolsobe S."/>
            <person name="Rombauts S."/>
            <person name="Wilhelmsson P.K.I."/>
            <person name="Janitza P."/>
            <person name="Kern R."/>
            <person name="Heyl A."/>
            <person name="Rumpler F."/>
            <person name="Villalobos L.I.A.C."/>
            <person name="Clay J.M."/>
            <person name="Skokan R."/>
            <person name="Toyoda A."/>
            <person name="Suzuki Y."/>
            <person name="Kagoshima H."/>
            <person name="Schijlen E."/>
            <person name="Tajeshwar N."/>
            <person name="Catarino B."/>
            <person name="Hetherington A.J."/>
            <person name="Saltykova A."/>
            <person name="Bonnot C."/>
            <person name="Breuninger H."/>
            <person name="Symeonidi A."/>
            <person name="Radhakrishnan G.V."/>
            <person name="Van Nieuwerburgh F."/>
            <person name="Deforce D."/>
            <person name="Chang C."/>
            <person name="Karol K.G."/>
            <person name="Hedrich R."/>
            <person name="Ulvskov P."/>
            <person name="Glockner G."/>
            <person name="Delwiche C.F."/>
            <person name="Petrasek J."/>
            <person name="Van de Peer Y."/>
            <person name="Friml J."/>
            <person name="Beilby M."/>
            <person name="Dolan L."/>
            <person name="Kohara Y."/>
            <person name="Sugano S."/>
            <person name="Fujiyama A."/>
            <person name="Delaux P.-M."/>
            <person name="Quint M."/>
            <person name="TheiBen G."/>
            <person name="Hagemann M."/>
            <person name="Harholt J."/>
            <person name="Dunand C."/>
            <person name="Zachgo S."/>
            <person name="Langdale J."/>
            <person name="Maumus F."/>
            <person name="Straeten D.V.D."/>
            <person name="Gould S.B."/>
            <person name="Rensing S.A."/>
        </authorList>
    </citation>
    <scope>NUCLEOTIDE SEQUENCE [LARGE SCALE GENOMIC DNA]</scope>
    <source>
        <strain evidence="2 3">S276</strain>
    </source>
</reference>
<dbReference type="PANTHER" id="PTHR33492:SF9">
    <property type="entry name" value="GB|AAB80672.1"/>
    <property type="match status" value="1"/>
</dbReference>
<evidence type="ECO:0008006" key="4">
    <source>
        <dbReference type="Google" id="ProtNLM"/>
    </source>
</evidence>
<sequence>MKTREWKWEDVRGRLQSMGVTREVVDCGKKWDNLMQQFKKVHKFQNLSGGKDYFKLASMVRRSKGFNFVMDRSVYDEMEAMTKGDHTIHPKNLADTGAASGVQMLAGAGGAGDTMATEGGGEAADEEQGSTKDSTFSAGSGGGYWKRKNMRQQTFEAVAEVMDKYGALMTSTMDNASKRQCSMMLRQCEILESKVEVQRKHYAAADEPQTAIDGGGKHVCARRRPWEEAGKHPRGQSGAGKGSVACPQGEEAPFGRSINKPASLARAKLDTANEEEEDDVFTIEEEAEEDNVSAPRGSSLQRSSDQSGAIRLVTPPPEAQQATSGWPALHAVPAASMERGGGEGAHQEALVASGRAIAGAAAGSSGDVGVVARAREEVPVVEREATRGDNKGEREDEDPLLSRVRRGGMARDLADRARLWVDDKAFWTTGEGRRVYNIVHETREYFVAIASGLQTCAVPRSVVMPKSSTTLTRIADPAQLQHVIARATAMENIALHILHGWVFKSGNRPRGFNVAFQYALKSVATGIARVMWYGEEWSNVVSATVCAHTIDLNMGLPLWFASANIEDRPEDDDMAAHREATVVCIAHAFRAAVQMDGIIDDGFILHDRLSRIADCFRLLLAACMWLMRMAEDDPHNHYEAFYFAMLVAKPTEEDKRCTAEASSTPTRRQRSRSPSPFPRPSVRARADAGHRATSPVIIPSSP</sequence>
<evidence type="ECO:0000256" key="1">
    <source>
        <dbReference type="SAM" id="MobiDB-lite"/>
    </source>
</evidence>
<dbReference type="AlphaFoldDB" id="A0A388JLR2"/>
<feature type="compositionally biased region" description="Acidic residues" evidence="1">
    <location>
        <begin position="272"/>
        <end position="291"/>
    </location>
</feature>
<protein>
    <recommendedName>
        <fullName evidence="4">Myb-like domain-containing protein</fullName>
    </recommendedName>
</protein>
<proteinExistence type="predicted"/>